<keyword evidence="7" id="KW-1185">Reference proteome</keyword>
<evidence type="ECO:0000256" key="4">
    <source>
        <dbReference type="SAM" id="SignalP"/>
    </source>
</evidence>
<feature type="domain" description="SsuA/THI5-like" evidence="5">
    <location>
        <begin position="52"/>
        <end position="268"/>
    </location>
</feature>
<evidence type="ECO:0000256" key="3">
    <source>
        <dbReference type="ARBA" id="ARBA00022729"/>
    </source>
</evidence>
<keyword evidence="3 4" id="KW-0732">Signal</keyword>
<evidence type="ECO:0000259" key="5">
    <source>
        <dbReference type="Pfam" id="PF09084"/>
    </source>
</evidence>
<dbReference type="Pfam" id="PF09084">
    <property type="entry name" value="NMT1"/>
    <property type="match status" value="1"/>
</dbReference>
<evidence type="ECO:0000256" key="2">
    <source>
        <dbReference type="ARBA" id="ARBA00010742"/>
    </source>
</evidence>
<feature type="chain" id="PRO_5045085767" description="SsuA/THI5-like domain-containing protein" evidence="4">
    <location>
        <begin position="29"/>
        <end position="342"/>
    </location>
</feature>
<feature type="signal peptide" evidence="4">
    <location>
        <begin position="1"/>
        <end position="28"/>
    </location>
</feature>
<sequence length="342" mass="35970">MKPRVRGRRAGALAVGLALCAVTLTACGDGQDSADGLTKVTVGLGNNIFDLPLRVAEQKGFFRREGLDVTFVSLTASTVNEALQSGSVDFLNDSPNSFYQAVDEGIEQVSVAVDGTGSPLGLVVSKAFAHAHGLTADTPPATVAKELTGSTAGVSSPNTKGQADIFLRSYGVDPARIKYVTLPSPAADNASLKSHQIDWFVTSEPTPLQVQDSGDGVVVVGPEKVPAWSNAASGYGQLVVTTKQYAASHKAVTRKLVKATDEASRYTHLHVHDDDVLDVAAQALHGVPRPVLARSVALVDWPLSARMSTAGFNTSLHFIRQESAATAHLGIGEDNWTNTYVP</sequence>
<reference evidence="7" key="1">
    <citation type="journal article" date="2019" name="Int. J. Syst. Evol. Microbiol.">
        <title>The Global Catalogue of Microorganisms (GCM) 10K type strain sequencing project: providing services to taxonomists for standard genome sequencing and annotation.</title>
        <authorList>
            <consortium name="The Broad Institute Genomics Platform"/>
            <consortium name="The Broad Institute Genome Sequencing Center for Infectious Disease"/>
            <person name="Wu L."/>
            <person name="Ma J."/>
        </authorList>
    </citation>
    <scope>NUCLEOTIDE SEQUENCE [LARGE SCALE GENOMIC DNA]</scope>
    <source>
        <strain evidence="7">JCM 30846</strain>
    </source>
</reference>
<dbReference type="EMBL" id="BAABEP010000001">
    <property type="protein sequence ID" value="GAA3706790.1"/>
    <property type="molecule type" value="Genomic_DNA"/>
</dbReference>
<name>A0ABP7DKU7_9ACTN</name>
<dbReference type="SUPFAM" id="SSF53850">
    <property type="entry name" value="Periplasmic binding protein-like II"/>
    <property type="match status" value="1"/>
</dbReference>
<dbReference type="InterPro" id="IPR015168">
    <property type="entry name" value="SsuA/THI5"/>
</dbReference>
<evidence type="ECO:0000313" key="7">
    <source>
        <dbReference type="Proteomes" id="UP001499884"/>
    </source>
</evidence>
<evidence type="ECO:0000256" key="1">
    <source>
        <dbReference type="ARBA" id="ARBA00004418"/>
    </source>
</evidence>
<proteinExistence type="inferred from homology"/>
<organism evidence="6 7">
    <name type="scientific">Streptomyces tremellae</name>
    <dbReference type="NCBI Taxonomy" id="1124239"/>
    <lineage>
        <taxon>Bacteria</taxon>
        <taxon>Bacillati</taxon>
        <taxon>Actinomycetota</taxon>
        <taxon>Actinomycetes</taxon>
        <taxon>Kitasatosporales</taxon>
        <taxon>Streptomycetaceae</taxon>
        <taxon>Streptomyces</taxon>
    </lineage>
</organism>
<dbReference type="Gene3D" id="3.40.190.10">
    <property type="entry name" value="Periplasmic binding protein-like II"/>
    <property type="match status" value="2"/>
</dbReference>
<dbReference type="PANTHER" id="PTHR30024:SF47">
    <property type="entry name" value="TAURINE-BINDING PERIPLASMIC PROTEIN"/>
    <property type="match status" value="1"/>
</dbReference>
<accession>A0ABP7DKU7</accession>
<comment type="subcellular location">
    <subcellularLocation>
        <location evidence="1">Periplasm</location>
    </subcellularLocation>
</comment>
<evidence type="ECO:0000313" key="6">
    <source>
        <dbReference type="EMBL" id="GAA3706790.1"/>
    </source>
</evidence>
<dbReference type="PANTHER" id="PTHR30024">
    <property type="entry name" value="ALIPHATIC SULFONATES-BINDING PROTEIN-RELATED"/>
    <property type="match status" value="1"/>
</dbReference>
<comment type="similarity">
    <text evidence="2">Belongs to the bacterial solute-binding protein SsuA/TauA family.</text>
</comment>
<comment type="caution">
    <text evidence="6">The sequence shown here is derived from an EMBL/GenBank/DDBJ whole genome shotgun (WGS) entry which is preliminary data.</text>
</comment>
<dbReference type="PROSITE" id="PS51257">
    <property type="entry name" value="PROKAR_LIPOPROTEIN"/>
    <property type="match status" value="1"/>
</dbReference>
<gene>
    <name evidence="6" type="ORF">GCM10023082_00950</name>
</gene>
<protein>
    <recommendedName>
        <fullName evidence="5">SsuA/THI5-like domain-containing protein</fullName>
    </recommendedName>
</protein>
<dbReference type="Proteomes" id="UP001499884">
    <property type="component" value="Unassembled WGS sequence"/>
</dbReference>